<evidence type="ECO:0000256" key="6">
    <source>
        <dbReference type="ARBA" id="ARBA00022692"/>
    </source>
</evidence>
<feature type="transmembrane region" description="Helical" evidence="9">
    <location>
        <begin position="301"/>
        <end position="322"/>
    </location>
</feature>
<dbReference type="Gene3D" id="3.40.50.720">
    <property type="entry name" value="NAD(P)-binding Rossmann-like Domain"/>
    <property type="match status" value="1"/>
</dbReference>
<evidence type="ECO:0000256" key="2">
    <source>
        <dbReference type="ARBA" id="ARBA00004236"/>
    </source>
</evidence>
<evidence type="ECO:0000313" key="12">
    <source>
        <dbReference type="Proteomes" id="UP000049855"/>
    </source>
</evidence>
<dbReference type="NCBIfam" id="TIGR03025">
    <property type="entry name" value="EPS_sugtrans"/>
    <property type="match status" value="1"/>
</dbReference>
<evidence type="ECO:0000256" key="3">
    <source>
        <dbReference type="ARBA" id="ARBA00006464"/>
    </source>
</evidence>
<dbReference type="InterPro" id="IPR017472">
    <property type="entry name" value="Undecaprenyl-P_galact_Ptfrase"/>
</dbReference>
<reference evidence="12" key="1">
    <citation type="submission" date="2015-03" db="EMBL/GenBank/DDBJ databases">
        <authorList>
            <person name="Nijsse Bart"/>
        </authorList>
    </citation>
    <scope>NUCLEOTIDE SEQUENCE [LARGE SCALE GENOMIC DNA]</scope>
</reference>
<evidence type="ECO:0000256" key="9">
    <source>
        <dbReference type="SAM" id="Phobius"/>
    </source>
</evidence>
<dbReference type="RefSeq" id="WP_021169273.1">
    <property type="nucleotide sequence ID" value="NZ_CTRP01000003.1"/>
</dbReference>
<dbReference type="InterPro" id="IPR017475">
    <property type="entry name" value="EPS_sugar_tfrase"/>
</dbReference>
<keyword evidence="6 9" id="KW-0812">Transmembrane</keyword>
<feature type="transmembrane region" description="Helical" evidence="9">
    <location>
        <begin position="106"/>
        <end position="124"/>
    </location>
</feature>
<comment type="similarity">
    <text evidence="3">Belongs to the bacterial sugar transferase family.</text>
</comment>
<dbReference type="NCBIfam" id="TIGR03022">
    <property type="entry name" value="WbaP_sugtrans"/>
    <property type="match status" value="1"/>
</dbReference>
<comment type="subcellular location">
    <subcellularLocation>
        <location evidence="2">Cell membrane</location>
    </subcellularLocation>
    <subcellularLocation>
        <location evidence="1">Membrane</location>
        <topology evidence="1">Multi-pass membrane protein</topology>
    </subcellularLocation>
</comment>
<evidence type="ECO:0000313" key="11">
    <source>
        <dbReference type="EMBL" id="CQR70543.1"/>
    </source>
</evidence>
<dbReference type="GO" id="GO:0047360">
    <property type="term" value="F:undecaprenyl-phosphate galactose phosphotransferase activity"/>
    <property type="evidence" value="ECO:0007669"/>
    <property type="project" value="UniProtKB-EC"/>
</dbReference>
<protein>
    <submittedName>
        <fullName evidence="11">Undecaprenyl-phosphate galactosephosphotransferase</fullName>
        <ecNumber evidence="11">2.7.8.6</ecNumber>
    </submittedName>
</protein>
<dbReference type="PANTHER" id="PTHR30576">
    <property type="entry name" value="COLANIC BIOSYNTHESIS UDP-GLUCOSE LIPID CARRIER TRANSFERASE"/>
    <property type="match status" value="1"/>
</dbReference>
<dbReference type="SUPFAM" id="SSF51735">
    <property type="entry name" value="NAD(P)-binding Rossmann-fold domains"/>
    <property type="match status" value="1"/>
</dbReference>
<dbReference type="Pfam" id="PF13727">
    <property type="entry name" value="CoA_binding_3"/>
    <property type="match status" value="1"/>
</dbReference>
<dbReference type="InterPro" id="IPR003362">
    <property type="entry name" value="Bact_transf"/>
</dbReference>
<proteinExistence type="inferred from homology"/>
<evidence type="ECO:0000256" key="5">
    <source>
        <dbReference type="ARBA" id="ARBA00022679"/>
    </source>
</evidence>
<feature type="transmembrane region" description="Helical" evidence="9">
    <location>
        <begin position="130"/>
        <end position="150"/>
    </location>
</feature>
<name>A0A0U1KUH6_9FIRM</name>
<dbReference type="EC" id="2.7.8.6" evidence="11"/>
<keyword evidence="5 11" id="KW-0808">Transferase</keyword>
<evidence type="ECO:0000256" key="8">
    <source>
        <dbReference type="ARBA" id="ARBA00023136"/>
    </source>
</evidence>
<dbReference type="PANTHER" id="PTHR30576:SF4">
    <property type="entry name" value="UNDECAPRENYL-PHOSPHATE GALACTOSE PHOSPHOTRANSFERASE"/>
    <property type="match status" value="1"/>
</dbReference>
<feature type="domain" description="Bacterial sugar transferase" evidence="10">
    <location>
        <begin position="296"/>
        <end position="488"/>
    </location>
</feature>
<dbReference type="InterPro" id="IPR036291">
    <property type="entry name" value="NAD(P)-bd_dom_sf"/>
</dbReference>
<gene>
    <name evidence="11" type="ORF">SpAn4DRAFT_1512</name>
</gene>
<feature type="transmembrane region" description="Helical" evidence="9">
    <location>
        <begin position="70"/>
        <end position="86"/>
    </location>
</feature>
<dbReference type="EMBL" id="CTRP01000003">
    <property type="protein sequence ID" value="CQR70543.1"/>
    <property type="molecule type" value="Genomic_DNA"/>
</dbReference>
<dbReference type="Pfam" id="PF02397">
    <property type="entry name" value="Bac_transf"/>
    <property type="match status" value="1"/>
</dbReference>
<keyword evidence="4" id="KW-1003">Cell membrane</keyword>
<keyword evidence="12" id="KW-1185">Reference proteome</keyword>
<dbReference type="Proteomes" id="UP000049855">
    <property type="component" value="Unassembled WGS sequence"/>
</dbReference>
<keyword evidence="7 9" id="KW-1133">Transmembrane helix</keyword>
<evidence type="ECO:0000256" key="4">
    <source>
        <dbReference type="ARBA" id="ARBA00022475"/>
    </source>
</evidence>
<organism evidence="11 12">
    <name type="scientific">Sporomusa ovata</name>
    <dbReference type="NCBI Taxonomy" id="2378"/>
    <lineage>
        <taxon>Bacteria</taxon>
        <taxon>Bacillati</taxon>
        <taxon>Bacillota</taxon>
        <taxon>Negativicutes</taxon>
        <taxon>Selenomonadales</taxon>
        <taxon>Sporomusaceae</taxon>
        <taxon>Sporomusa</taxon>
    </lineage>
</organism>
<evidence type="ECO:0000259" key="10">
    <source>
        <dbReference type="Pfam" id="PF02397"/>
    </source>
</evidence>
<dbReference type="GO" id="GO:0005886">
    <property type="term" value="C:plasma membrane"/>
    <property type="evidence" value="ECO:0007669"/>
    <property type="project" value="UniProtKB-SubCell"/>
</dbReference>
<sequence>MSLELRGVLTEKIVPAISSKVSIGKYISSTLLVLTDYILLLLALMSAWLLRDCVIENVFSLSIPANIPSRLIYIDIPLTYIGLALYDGFYSKRHQLWQAAARISKISFYSLGIVILGLFFTKTLGEIPRIFIIISFFTTPFFLITGRLFVKKILMYAGVWQKPVVVIGAGKTAELLARSFEDEAILGYKIVGFIEDHEENRPLIHQYPHLGTFLTAEQTIEASGVEDVIIATPGLRREALLDIIYRVQPYVRNLMIVPDLFGMPLNNMKVETFFNQKLVLLQMENNLASLKNKFYKRTFDLIMGLVVFILILPVMLLVSILIKLDSAGPVFHIAKRLGKDGRPFFCYKFRTMCLNCDDMLEEYFNKNPEAKVEWVKYAKLRTIDPRITKVGNILRKYSLDELPQIINVIKGDMSLVGPRPYLLREKEKMGYYFDTIIETVPGVTGLWQVSGRNDIDFEGRLQMDVWYVRNWSLWMDIVMLFKTVKVVLLRKGAY</sequence>
<dbReference type="GO" id="GO:0000271">
    <property type="term" value="P:polysaccharide biosynthetic process"/>
    <property type="evidence" value="ECO:0007669"/>
    <property type="project" value="InterPro"/>
</dbReference>
<accession>A0A0U1KUH6</accession>
<evidence type="ECO:0000256" key="7">
    <source>
        <dbReference type="ARBA" id="ARBA00022989"/>
    </source>
</evidence>
<dbReference type="AlphaFoldDB" id="A0A0U1KUH6"/>
<feature type="transmembrane region" description="Helical" evidence="9">
    <location>
        <begin position="26"/>
        <end position="50"/>
    </location>
</feature>
<keyword evidence="8 9" id="KW-0472">Membrane</keyword>
<evidence type="ECO:0000256" key="1">
    <source>
        <dbReference type="ARBA" id="ARBA00004141"/>
    </source>
</evidence>